<sequence length="267" mass="31211">QPMQKVQLDREKKRFYLAVFHTKLRKMVQLGDEEVRDVNTILKGNGNIAIGRSSLPYLKLISWEANRYEDIYTIDVNTGKKKLLLKKSPSYKNISPYGKFLVWYDTKDSSWYARSIISGNVVSLTREIPVNFFNELHDSPSDPRPYGLAGWIGKDENVLINDRFDIWKIDPSGKRPPVNLTNGYGRKNNIRFRYIKLDREAETIDPKEKMLLSSFHIYNKKSGFASIHSKSANDPFILLFDDFRFYNPVKSKHADKLIWRRSSFAEY</sequence>
<dbReference type="AlphaFoldDB" id="X1JWP7"/>
<reference evidence="1" key="1">
    <citation type="journal article" date="2014" name="Front. Microbiol.">
        <title>High frequency of phylogenetically diverse reductive dehalogenase-homologous genes in deep subseafloor sedimentary metagenomes.</title>
        <authorList>
            <person name="Kawai M."/>
            <person name="Futagami T."/>
            <person name="Toyoda A."/>
            <person name="Takaki Y."/>
            <person name="Nishi S."/>
            <person name="Hori S."/>
            <person name="Arai W."/>
            <person name="Tsubouchi T."/>
            <person name="Morono Y."/>
            <person name="Uchiyama I."/>
            <person name="Ito T."/>
            <person name="Fujiyama A."/>
            <person name="Inagaki F."/>
            <person name="Takami H."/>
        </authorList>
    </citation>
    <scope>NUCLEOTIDE SEQUENCE</scope>
    <source>
        <strain evidence="1">Expedition CK06-06</strain>
    </source>
</reference>
<feature type="non-terminal residue" evidence="1">
    <location>
        <position position="1"/>
    </location>
</feature>
<dbReference type="SUPFAM" id="SSF69304">
    <property type="entry name" value="Tricorn protease N-terminal domain"/>
    <property type="match status" value="1"/>
</dbReference>
<organism evidence="1">
    <name type="scientific">marine sediment metagenome</name>
    <dbReference type="NCBI Taxonomy" id="412755"/>
    <lineage>
        <taxon>unclassified sequences</taxon>
        <taxon>metagenomes</taxon>
        <taxon>ecological metagenomes</taxon>
    </lineage>
</organism>
<dbReference type="EMBL" id="BARU01028758">
    <property type="protein sequence ID" value="GAH74213.1"/>
    <property type="molecule type" value="Genomic_DNA"/>
</dbReference>
<comment type="caution">
    <text evidence="1">The sequence shown here is derived from an EMBL/GenBank/DDBJ whole genome shotgun (WGS) entry which is preliminary data.</text>
</comment>
<accession>X1JWP7</accession>
<proteinExistence type="predicted"/>
<name>X1JWP7_9ZZZZ</name>
<protein>
    <recommendedName>
        <fullName evidence="2">Dipeptidylpeptidase IV N-terminal domain-containing protein</fullName>
    </recommendedName>
</protein>
<evidence type="ECO:0008006" key="2">
    <source>
        <dbReference type="Google" id="ProtNLM"/>
    </source>
</evidence>
<evidence type="ECO:0000313" key="1">
    <source>
        <dbReference type="EMBL" id="GAH74213.1"/>
    </source>
</evidence>
<feature type="non-terminal residue" evidence="1">
    <location>
        <position position="267"/>
    </location>
</feature>
<gene>
    <name evidence="1" type="ORF">S03H2_45861</name>
</gene>